<dbReference type="GO" id="GO:0005829">
    <property type="term" value="C:cytosol"/>
    <property type="evidence" value="ECO:0007669"/>
    <property type="project" value="TreeGrafter"/>
</dbReference>
<evidence type="ECO:0000313" key="4">
    <source>
        <dbReference type="EMBL" id="SVB62090.1"/>
    </source>
</evidence>
<dbReference type="Pfam" id="PF01156">
    <property type="entry name" value="IU_nuc_hydro"/>
    <property type="match status" value="1"/>
</dbReference>
<dbReference type="PANTHER" id="PTHR12304">
    <property type="entry name" value="INOSINE-URIDINE PREFERRING NUCLEOSIDE HYDROLASE"/>
    <property type="match status" value="1"/>
</dbReference>
<feature type="domain" description="Inosine/uridine-preferring nucleoside hydrolase" evidence="3">
    <location>
        <begin position="1"/>
        <end position="86"/>
    </location>
</feature>
<gene>
    <name evidence="4" type="ORF">METZ01_LOCUS214944</name>
</gene>
<evidence type="ECO:0000256" key="1">
    <source>
        <dbReference type="ARBA" id="ARBA00022801"/>
    </source>
</evidence>
<organism evidence="4">
    <name type="scientific">marine metagenome</name>
    <dbReference type="NCBI Taxonomy" id="408172"/>
    <lineage>
        <taxon>unclassified sequences</taxon>
        <taxon>metagenomes</taxon>
        <taxon>ecological metagenomes</taxon>
    </lineage>
</organism>
<feature type="non-terminal residue" evidence="4">
    <location>
        <position position="90"/>
    </location>
</feature>
<keyword evidence="1" id="KW-0378">Hydrolase</keyword>
<accession>A0A382FGI7</accession>
<dbReference type="SUPFAM" id="SSF53590">
    <property type="entry name" value="Nucleoside hydrolase"/>
    <property type="match status" value="1"/>
</dbReference>
<evidence type="ECO:0000256" key="2">
    <source>
        <dbReference type="ARBA" id="ARBA00023295"/>
    </source>
</evidence>
<dbReference type="GO" id="GO:0006152">
    <property type="term" value="P:purine nucleoside catabolic process"/>
    <property type="evidence" value="ECO:0007669"/>
    <property type="project" value="TreeGrafter"/>
</dbReference>
<dbReference type="EMBL" id="UINC01049838">
    <property type="protein sequence ID" value="SVB62090.1"/>
    <property type="molecule type" value="Genomic_DNA"/>
</dbReference>
<keyword evidence="2" id="KW-0326">Glycosidase</keyword>
<protein>
    <recommendedName>
        <fullName evidence="3">Inosine/uridine-preferring nucleoside hydrolase domain-containing protein</fullName>
    </recommendedName>
</protein>
<reference evidence="4" key="1">
    <citation type="submission" date="2018-05" db="EMBL/GenBank/DDBJ databases">
        <authorList>
            <person name="Lanie J.A."/>
            <person name="Ng W.-L."/>
            <person name="Kazmierczak K.M."/>
            <person name="Andrzejewski T.M."/>
            <person name="Davidsen T.M."/>
            <person name="Wayne K.J."/>
            <person name="Tettelin H."/>
            <person name="Glass J.I."/>
            <person name="Rusch D."/>
            <person name="Podicherti R."/>
            <person name="Tsui H.-C.T."/>
            <person name="Winkler M.E."/>
        </authorList>
    </citation>
    <scope>NUCLEOTIDE SEQUENCE</scope>
</reference>
<sequence length="90" mass="9285">MDPGVDDALALVWSLAWAECDVCAVMTVSGNVDVDLGTSNALRLLALMGRPDIPVYRGEGKPLEGEPIRAAHIHGGTGLGEAQLPSSTGT</sequence>
<name>A0A382FGI7_9ZZZZ</name>
<dbReference type="PANTHER" id="PTHR12304:SF4">
    <property type="entry name" value="URIDINE NUCLEOSIDASE"/>
    <property type="match status" value="1"/>
</dbReference>
<dbReference type="Gene3D" id="3.90.245.10">
    <property type="entry name" value="Ribonucleoside hydrolase-like"/>
    <property type="match status" value="1"/>
</dbReference>
<dbReference type="InterPro" id="IPR023186">
    <property type="entry name" value="IUNH"/>
</dbReference>
<dbReference type="AlphaFoldDB" id="A0A382FGI7"/>
<dbReference type="InterPro" id="IPR001910">
    <property type="entry name" value="Inosine/uridine_hydrolase_dom"/>
</dbReference>
<proteinExistence type="predicted"/>
<dbReference type="InterPro" id="IPR036452">
    <property type="entry name" value="Ribo_hydro-like"/>
</dbReference>
<dbReference type="GO" id="GO:0008477">
    <property type="term" value="F:purine nucleosidase activity"/>
    <property type="evidence" value="ECO:0007669"/>
    <property type="project" value="TreeGrafter"/>
</dbReference>
<evidence type="ECO:0000259" key="3">
    <source>
        <dbReference type="Pfam" id="PF01156"/>
    </source>
</evidence>